<gene>
    <name evidence="3" type="ORF">JQ615_27745</name>
</gene>
<evidence type="ECO:0000313" key="4">
    <source>
        <dbReference type="Proteomes" id="UP001315278"/>
    </source>
</evidence>
<accession>A0ABS5FQV2</accession>
<evidence type="ECO:0000259" key="2">
    <source>
        <dbReference type="Pfam" id="PF11008"/>
    </source>
</evidence>
<name>A0ABS5FQV2_9BRAD</name>
<keyword evidence="4" id="KW-1185">Reference proteome</keyword>
<dbReference type="Proteomes" id="UP001315278">
    <property type="component" value="Unassembled WGS sequence"/>
</dbReference>
<feature type="signal peptide" evidence="1">
    <location>
        <begin position="1"/>
        <end position="21"/>
    </location>
</feature>
<dbReference type="EMBL" id="JAFCJH010000035">
    <property type="protein sequence ID" value="MBR0799189.1"/>
    <property type="molecule type" value="Genomic_DNA"/>
</dbReference>
<evidence type="ECO:0000256" key="1">
    <source>
        <dbReference type="SAM" id="SignalP"/>
    </source>
</evidence>
<proteinExistence type="predicted"/>
<organism evidence="3 4">
    <name type="scientific">Bradyrhizobium jicamae</name>
    <dbReference type="NCBI Taxonomy" id="280332"/>
    <lineage>
        <taxon>Bacteria</taxon>
        <taxon>Pseudomonadati</taxon>
        <taxon>Pseudomonadota</taxon>
        <taxon>Alphaproteobacteria</taxon>
        <taxon>Hyphomicrobiales</taxon>
        <taxon>Nitrobacteraceae</taxon>
        <taxon>Bradyrhizobium</taxon>
    </lineage>
</organism>
<dbReference type="Pfam" id="PF11008">
    <property type="entry name" value="DUF2846"/>
    <property type="match status" value="1"/>
</dbReference>
<protein>
    <submittedName>
        <fullName evidence="3">DUF2846 domain-containing protein</fullName>
    </submittedName>
</protein>
<comment type="caution">
    <text evidence="3">The sequence shown here is derived from an EMBL/GenBank/DDBJ whole genome shotgun (WGS) entry which is preliminary data.</text>
</comment>
<feature type="domain" description="DUF2846" evidence="2">
    <location>
        <begin position="39"/>
        <end position="126"/>
    </location>
</feature>
<sequence>MLGRCAALLAVVLLLSGCVSDGVGTDYAAIAQKVGPPKAGHSRIVVLQEKRTGLSAFCACEVKLDGELIGRVAIGTYVFVDRPAGRHQFVASEALFPGDTTYNFTTEPGRTYFFLIRASERNASVSGVTMVGGLVGGVIASAATANAANPGPADFFALDEPAARTTLAELQLAK</sequence>
<evidence type="ECO:0000313" key="3">
    <source>
        <dbReference type="EMBL" id="MBR0799189.1"/>
    </source>
</evidence>
<feature type="chain" id="PRO_5045403182" evidence="1">
    <location>
        <begin position="22"/>
        <end position="174"/>
    </location>
</feature>
<dbReference type="PROSITE" id="PS51257">
    <property type="entry name" value="PROKAR_LIPOPROTEIN"/>
    <property type="match status" value="1"/>
</dbReference>
<keyword evidence="1" id="KW-0732">Signal</keyword>
<dbReference type="InterPro" id="IPR022548">
    <property type="entry name" value="DUF2846"/>
</dbReference>
<reference evidence="4" key="1">
    <citation type="journal article" date="2021" name="ISME J.">
        <title>Evolutionary origin and ecological implication of a unique nif island in free-living Bradyrhizobium lineages.</title>
        <authorList>
            <person name="Tao J."/>
        </authorList>
    </citation>
    <scope>NUCLEOTIDE SEQUENCE [LARGE SCALE GENOMIC DNA]</scope>
    <source>
        <strain evidence="4">SZCCT0434</strain>
    </source>
</reference>